<gene>
    <name evidence="2" type="ORF">MYCIT1_LOCUS17911</name>
</gene>
<feature type="region of interest" description="Disordered" evidence="1">
    <location>
        <begin position="1"/>
        <end position="63"/>
    </location>
</feature>
<reference evidence="2" key="1">
    <citation type="submission" date="2023-11" db="EMBL/GenBank/DDBJ databases">
        <authorList>
            <person name="De Vega J J."/>
            <person name="De Vega J J."/>
        </authorList>
    </citation>
    <scope>NUCLEOTIDE SEQUENCE</scope>
</reference>
<feature type="compositionally biased region" description="Basic and acidic residues" evidence="1">
    <location>
        <begin position="10"/>
        <end position="21"/>
    </location>
</feature>
<dbReference type="EMBL" id="CAVNYO010000181">
    <property type="protein sequence ID" value="CAK5272277.1"/>
    <property type="molecule type" value="Genomic_DNA"/>
</dbReference>
<feature type="compositionally biased region" description="Low complexity" evidence="1">
    <location>
        <begin position="29"/>
        <end position="47"/>
    </location>
</feature>
<accession>A0AAD2Q480</accession>
<evidence type="ECO:0000256" key="1">
    <source>
        <dbReference type="SAM" id="MobiDB-lite"/>
    </source>
</evidence>
<name>A0AAD2Q480_9AGAR</name>
<organism evidence="2 3">
    <name type="scientific">Mycena citricolor</name>
    <dbReference type="NCBI Taxonomy" id="2018698"/>
    <lineage>
        <taxon>Eukaryota</taxon>
        <taxon>Fungi</taxon>
        <taxon>Dikarya</taxon>
        <taxon>Basidiomycota</taxon>
        <taxon>Agaricomycotina</taxon>
        <taxon>Agaricomycetes</taxon>
        <taxon>Agaricomycetidae</taxon>
        <taxon>Agaricales</taxon>
        <taxon>Marasmiineae</taxon>
        <taxon>Mycenaceae</taxon>
        <taxon>Mycena</taxon>
    </lineage>
</organism>
<proteinExistence type="predicted"/>
<comment type="caution">
    <text evidence="2">The sequence shown here is derived from an EMBL/GenBank/DDBJ whole genome shotgun (WGS) entry which is preliminary data.</text>
</comment>
<protein>
    <submittedName>
        <fullName evidence="2">Uncharacterized protein</fullName>
    </submittedName>
</protein>
<feature type="region of interest" description="Disordered" evidence="1">
    <location>
        <begin position="337"/>
        <end position="361"/>
    </location>
</feature>
<dbReference type="AlphaFoldDB" id="A0AAD2Q480"/>
<evidence type="ECO:0000313" key="3">
    <source>
        <dbReference type="Proteomes" id="UP001295794"/>
    </source>
</evidence>
<feature type="region of interest" description="Disordered" evidence="1">
    <location>
        <begin position="380"/>
        <end position="409"/>
    </location>
</feature>
<evidence type="ECO:0000313" key="2">
    <source>
        <dbReference type="EMBL" id="CAK5272277.1"/>
    </source>
</evidence>
<keyword evidence="3" id="KW-1185">Reference proteome</keyword>
<dbReference type="Proteomes" id="UP001295794">
    <property type="component" value="Unassembled WGS sequence"/>
</dbReference>
<sequence length="691" mass="76167">MYAAMQSRGRPLERGRSHDQTRLSALGDTRSSSPSPSNSSPRTPASRSRSHSHSRPATPPPALTLCDQVHNAYAADDFHLAKVLLLRLQGIEVTSDNDPRIAAVKDEDFDVCFLPYGAPDDGRGKPSQNYSSESKLAAAAEARRAAQLKEKELLWENESRRHRDERARWTAMKRRQAAAEVMEEQEQLRLRLVKERQAAAAVLDMGRRRTRPVARALSYAVDRPSVPAPPVRFTYDFPFTPRNNVPTRVRPAVEARPAAPKVEPLPRDEAPEYRSPIRVTFQQVLNSMQGDLFPVLSSERILTRSSEPRRERMLIDILLDRSGYLLAGIDKGKQRAEPMTCSSCESLPSPPPSSPSTSSSGLSRAGSWLSFAGSSRRSSNASVTTATSSWRTSSTLLDSPSLSKSPQPSSYIRRQLSARNWISAGPRAASPSPVRPGGGCTCRWRNSTRVFASTHPLRMPEPPPAVTAAMASVIPSLFSSIASLARTVQTSYVRAVVVGYDVSAEWIEEEEAIWAERPTVFKDPPAVQRAPCVLPLRPAGSRVESSDLRRFLAREPKPDAVQIVPLAHLSRLTSSRGEEFTRSHRRTELPAPFPHPVVFRTPQPLPKSPWLTVPNFVDHQEELPARPRAVPNSAFLRVKALHNDALVQGSVPPVPKIRLPREAVLGVGSHPLPEGRVANGSALRFVLDVID</sequence>